<feature type="region of interest" description="Disordered" evidence="2">
    <location>
        <begin position="112"/>
        <end position="141"/>
    </location>
</feature>
<organism evidence="4 5">
    <name type="scientific">Epicoccum nigrum</name>
    <name type="common">Soil fungus</name>
    <name type="synonym">Epicoccum purpurascens</name>
    <dbReference type="NCBI Taxonomy" id="105696"/>
    <lineage>
        <taxon>Eukaryota</taxon>
        <taxon>Fungi</taxon>
        <taxon>Dikarya</taxon>
        <taxon>Ascomycota</taxon>
        <taxon>Pezizomycotina</taxon>
        <taxon>Dothideomycetes</taxon>
        <taxon>Pleosporomycetidae</taxon>
        <taxon>Pleosporales</taxon>
        <taxon>Pleosporineae</taxon>
        <taxon>Didymellaceae</taxon>
        <taxon>Epicoccum</taxon>
    </lineage>
</organism>
<name>A0A1Y2LZ32_EPING</name>
<keyword evidence="1" id="KW-0539">Nucleus</keyword>
<evidence type="ECO:0000256" key="1">
    <source>
        <dbReference type="ARBA" id="ARBA00023242"/>
    </source>
</evidence>
<dbReference type="Proteomes" id="UP000193240">
    <property type="component" value="Unassembled WGS sequence"/>
</dbReference>
<protein>
    <recommendedName>
        <fullName evidence="3">Zn(2)-C6 fungal-type domain-containing protein</fullName>
    </recommendedName>
</protein>
<evidence type="ECO:0000256" key="2">
    <source>
        <dbReference type="SAM" id="MobiDB-lite"/>
    </source>
</evidence>
<accession>A0A1Y2LZ32</accession>
<keyword evidence="5" id="KW-1185">Reference proteome</keyword>
<gene>
    <name evidence="4" type="ORF">B5807_05586</name>
</gene>
<dbReference type="PROSITE" id="PS50048">
    <property type="entry name" value="ZN2_CY6_FUNGAL_2"/>
    <property type="match status" value="1"/>
</dbReference>
<sequence length="477" mass="52991">MRLLAPSPEMTTTSASASRRRSERRRLAEIIKCDQCRNDKQKCERPRPSQKCLRCAKYNHDCDPGSASARGQLGTIQTACDDPILNERMTNWLQITPRDLCVAPRRLETEAEISRGCKESSSSSGSSRSKSLEHSTSFTTPLPQQYLPQQYFDDNIAFRPRHDSFEYLTCASTGWLDISEPAFQPSLNPSHVSEPEQAVDVCGTIGSAQLIEGFEPQSSGFGQWSAGATLPTNIAFPQLVSLTNMLPSRIRCPSGFEAHLDGRIGRLWDSGEVFAAAMQGQTSPIFGAAFSGLLRMSRIMAEEGDEIVSLTRYAAGAADGCMNESLSRGQQDRFLWAYHEYDSRASTMLEQAVYNIDQKFLRKESFDVIPLYVATLLYHAAGACIRGGVDIEKAAAAFAYYNTIACNARSYNTFPNKFPIVMRQSPTSSGGWAVDMLLADNDRDSGMRMDWKIMKSELGGMRVKFDEEEGLLTRTER</sequence>
<proteinExistence type="predicted"/>
<dbReference type="InterPro" id="IPR001138">
    <property type="entry name" value="Zn2Cys6_DnaBD"/>
</dbReference>
<dbReference type="SUPFAM" id="SSF57701">
    <property type="entry name" value="Zn2/Cys6 DNA-binding domain"/>
    <property type="match status" value="1"/>
</dbReference>
<reference evidence="4 5" key="1">
    <citation type="journal article" date="2017" name="Genome Announc.">
        <title>Genome sequence of the saprophytic ascomycete Epicoccum nigrum ICMP 19927 strain isolated from New Zealand.</title>
        <authorList>
            <person name="Fokin M."/>
            <person name="Fleetwood D."/>
            <person name="Weir B.S."/>
            <person name="Villas-Boas S.G."/>
        </authorList>
    </citation>
    <scope>NUCLEOTIDE SEQUENCE [LARGE SCALE GENOMIC DNA]</scope>
    <source>
        <strain evidence="4 5">ICMP 19927</strain>
    </source>
</reference>
<feature type="domain" description="Zn(2)-C6 fungal-type" evidence="3">
    <location>
        <begin position="32"/>
        <end position="62"/>
    </location>
</feature>
<dbReference type="InterPro" id="IPR036864">
    <property type="entry name" value="Zn2-C6_fun-type_DNA-bd_sf"/>
</dbReference>
<dbReference type="CDD" id="cd00067">
    <property type="entry name" value="GAL4"/>
    <property type="match status" value="1"/>
</dbReference>
<evidence type="ECO:0000313" key="5">
    <source>
        <dbReference type="Proteomes" id="UP000193240"/>
    </source>
</evidence>
<dbReference type="EMBL" id="KZ107844">
    <property type="protein sequence ID" value="OSS49156.1"/>
    <property type="molecule type" value="Genomic_DNA"/>
</dbReference>
<dbReference type="InParanoid" id="A0A1Y2LZ32"/>
<dbReference type="AlphaFoldDB" id="A0A1Y2LZ32"/>
<dbReference type="GO" id="GO:0000981">
    <property type="term" value="F:DNA-binding transcription factor activity, RNA polymerase II-specific"/>
    <property type="evidence" value="ECO:0007669"/>
    <property type="project" value="InterPro"/>
</dbReference>
<dbReference type="OMA" id="YYNTIAC"/>
<evidence type="ECO:0000313" key="4">
    <source>
        <dbReference type="EMBL" id="OSS49156.1"/>
    </source>
</evidence>
<feature type="region of interest" description="Disordered" evidence="2">
    <location>
        <begin position="1"/>
        <end position="22"/>
    </location>
</feature>
<dbReference type="GO" id="GO:0008270">
    <property type="term" value="F:zinc ion binding"/>
    <property type="evidence" value="ECO:0007669"/>
    <property type="project" value="InterPro"/>
</dbReference>
<feature type="compositionally biased region" description="Low complexity" evidence="2">
    <location>
        <begin position="119"/>
        <end position="141"/>
    </location>
</feature>
<evidence type="ECO:0000259" key="3">
    <source>
        <dbReference type="PROSITE" id="PS50048"/>
    </source>
</evidence>